<sequence length="128" mass="14006">MSAAARQGLVFVVDDVEANRVLAQAYLRRIGWQVRCFPDAHSLLAALDDEVPQAMLIDVRMPELAGDELAALLRRRPATARLRLVGYTAHALKDELAGFLAAGFDEVLIKPVLMADMQRALPLQPATS</sequence>
<evidence type="ECO:0000313" key="4">
    <source>
        <dbReference type="EMBL" id="MBE7941351.1"/>
    </source>
</evidence>
<keyword evidence="1 2" id="KW-0597">Phosphoprotein</keyword>
<dbReference type="SUPFAM" id="SSF52172">
    <property type="entry name" value="CheY-like"/>
    <property type="match status" value="1"/>
</dbReference>
<proteinExistence type="predicted"/>
<gene>
    <name evidence="4" type="ORF">IM725_12290</name>
</gene>
<evidence type="ECO:0000256" key="1">
    <source>
        <dbReference type="ARBA" id="ARBA00022553"/>
    </source>
</evidence>
<comment type="caution">
    <text evidence="4">The sequence shown here is derived from an EMBL/GenBank/DDBJ whole genome shotgun (WGS) entry which is preliminary data.</text>
</comment>
<dbReference type="RefSeq" id="WP_193780891.1">
    <property type="nucleotide sequence ID" value="NZ_JADDOJ010000047.1"/>
</dbReference>
<protein>
    <submittedName>
        <fullName evidence="4">Response regulator</fullName>
    </submittedName>
</protein>
<evidence type="ECO:0000259" key="3">
    <source>
        <dbReference type="PROSITE" id="PS50110"/>
    </source>
</evidence>
<dbReference type="Pfam" id="PF00072">
    <property type="entry name" value="Response_reg"/>
    <property type="match status" value="1"/>
</dbReference>
<dbReference type="EMBL" id="JADDOJ010000047">
    <property type="protein sequence ID" value="MBE7941351.1"/>
    <property type="molecule type" value="Genomic_DNA"/>
</dbReference>
<dbReference type="CDD" id="cd17546">
    <property type="entry name" value="REC_hyHK_CKI1_RcsC-like"/>
    <property type="match status" value="1"/>
</dbReference>
<reference evidence="4 5" key="1">
    <citation type="submission" date="2020-10" db="EMBL/GenBank/DDBJ databases">
        <title>Draft genome of Ramlibacter aquaticus LMG 30558.</title>
        <authorList>
            <person name="Props R."/>
        </authorList>
    </citation>
    <scope>NUCLEOTIDE SEQUENCE [LARGE SCALE GENOMIC DNA]</scope>
    <source>
        <strain evidence="4 5">LMG 30558</strain>
    </source>
</reference>
<evidence type="ECO:0000313" key="5">
    <source>
        <dbReference type="Proteomes" id="UP000715965"/>
    </source>
</evidence>
<dbReference type="PROSITE" id="PS50110">
    <property type="entry name" value="RESPONSE_REGULATORY"/>
    <property type="match status" value="1"/>
</dbReference>
<dbReference type="InterPro" id="IPR050595">
    <property type="entry name" value="Bact_response_regulator"/>
</dbReference>
<dbReference type="Proteomes" id="UP000715965">
    <property type="component" value="Unassembled WGS sequence"/>
</dbReference>
<evidence type="ECO:0000256" key="2">
    <source>
        <dbReference type="PROSITE-ProRule" id="PRU00169"/>
    </source>
</evidence>
<dbReference type="PANTHER" id="PTHR44591:SF3">
    <property type="entry name" value="RESPONSE REGULATORY DOMAIN-CONTAINING PROTEIN"/>
    <property type="match status" value="1"/>
</dbReference>
<dbReference type="InterPro" id="IPR011006">
    <property type="entry name" value="CheY-like_superfamily"/>
</dbReference>
<dbReference type="PANTHER" id="PTHR44591">
    <property type="entry name" value="STRESS RESPONSE REGULATOR PROTEIN 1"/>
    <property type="match status" value="1"/>
</dbReference>
<name>A0ABR9SG77_9BURK</name>
<organism evidence="4 5">
    <name type="scientific">Ramlibacter aquaticus</name>
    <dbReference type="NCBI Taxonomy" id="2780094"/>
    <lineage>
        <taxon>Bacteria</taxon>
        <taxon>Pseudomonadati</taxon>
        <taxon>Pseudomonadota</taxon>
        <taxon>Betaproteobacteria</taxon>
        <taxon>Burkholderiales</taxon>
        <taxon>Comamonadaceae</taxon>
        <taxon>Ramlibacter</taxon>
    </lineage>
</organism>
<dbReference type="SMART" id="SM00448">
    <property type="entry name" value="REC"/>
    <property type="match status" value="1"/>
</dbReference>
<dbReference type="Gene3D" id="3.40.50.2300">
    <property type="match status" value="1"/>
</dbReference>
<feature type="domain" description="Response regulatory" evidence="3">
    <location>
        <begin position="9"/>
        <end position="125"/>
    </location>
</feature>
<feature type="modified residue" description="4-aspartylphosphate" evidence="2">
    <location>
        <position position="58"/>
    </location>
</feature>
<keyword evidence="5" id="KW-1185">Reference proteome</keyword>
<dbReference type="InterPro" id="IPR001789">
    <property type="entry name" value="Sig_transdc_resp-reg_receiver"/>
</dbReference>
<accession>A0ABR9SG77</accession>